<dbReference type="EMBL" id="CACTIH010009273">
    <property type="protein sequence ID" value="CAA3028856.1"/>
    <property type="molecule type" value="Genomic_DNA"/>
</dbReference>
<dbReference type="Gene3D" id="1.10.287.370">
    <property type="match status" value="1"/>
</dbReference>
<dbReference type="PANTHER" id="PTHR15111:SF0">
    <property type="entry name" value="UNCONVENTIONAL PREFOLDIN RPB5 INTERACTOR 1"/>
    <property type="match status" value="1"/>
</dbReference>
<dbReference type="GO" id="GO:0019212">
    <property type="term" value="F:phosphatase inhibitor activity"/>
    <property type="evidence" value="ECO:0007669"/>
    <property type="project" value="TreeGrafter"/>
</dbReference>
<dbReference type="GO" id="GO:0005634">
    <property type="term" value="C:nucleus"/>
    <property type="evidence" value="ECO:0007669"/>
    <property type="project" value="UniProtKB-SubCell"/>
</dbReference>
<dbReference type="GO" id="GO:0009409">
    <property type="term" value="P:response to cold"/>
    <property type="evidence" value="ECO:0007669"/>
    <property type="project" value="UniProtKB-ARBA"/>
</dbReference>
<evidence type="ECO:0000313" key="4">
    <source>
        <dbReference type="EMBL" id="CAA3028856.1"/>
    </source>
</evidence>
<keyword evidence="5" id="KW-1185">Reference proteome</keyword>
<dbReference type="CDD" id="cd23159">
    <property type="entry name" value="Prefoldin_URI1"/>
    <property type="match status" value="1"/>
</dbReference>
<dbReference type="GO" id="GO:0006457">
    <property type="term" value="P:protein folding"/>
    <property type="evidence" value="ECO:0007669"/>
    <property type="project" value="UniProtKB-ARBA"/>
</dbReference>
<dbReference type="OrthoDB" id="21413at2759"/>
<dbReference type="GO" id="GO:0003682">
    <property type="term" value="F:chromatin binding"/>
    <property type="evidence" value="ECO:0007669"/>
    <property type="project" value="TreeGrafter"/>
</dbReference>
<evidence type="ECO:0000256" key="2">
    <source>
        <dbReference type="ARBA" id="ARBA00023242"/>
    </source>
</evidence>
<dbReference type="AlphaFoldDB" id="A0A8S0VAS4"/>
<dbReference type="Proteomes" id="UP000594638">
    <property type="component" value="Unassembled WGS sequence"/>
</dbReference>
<keyword evidence="2" id="KW-0539">Nucleus</keyword>
<dbReference type="InterPro" id="IPR009053">
    <property type="entry name" value="Prefoldin"/>
</dbReference>
<dbReference type="Pfam" id="PF02996">
    <property type="entry name" value="Prefoldin"/>
    <property type="match status" value="1"/>
</dbReference>
<dbReference type="InterPro" id="IPR052255">
    <property type="entry name" value="RNA_pol_II_subunit5-mediator"/>
</dbReference>
<organism evidence="4 5">
    <name type="scientific">Olea europaea subsp. europaea</name>
    <dbReference type="NCBI Taxonomy" id="158383"/>
    <lineage>
        <taxon>Eukaryota</taxon>
        <taxon>Viridiplantae</taxon>
        <taxon>Streptophyta</taxon>
        <taxon>Embryophyta</taxon>
        <taxon>Tracheophyta</taxon>
        <taxon>Spermatophyta</taxon>
        <taxon>Magnoliopsida</taxon>
        <taxon>eudicotyledons</taxon>
        <taxon>Gunneridae</taxon>
        <taxon>Pentapetalae</taxon>
        <taxon>asterids</taxon>
        <taxon>lamiids</taxon>
        <taxon>Lamiales</taxon>
        <taxon>Oleaceae</taxon>
        <taxon>Oleeae</taxon>
        <taxon>Olea</taxon>
    </lineage>
</organism>
<proteinExistence type="inferred from homology"/>
<sequence>MKKGTVTPSLFPAEEAHKASKRVRENIAKRQEQLDQLKGFMNENTNLINLVQNLPDEFHHNIMVPFGKAAFFPGRLIHTNELMVLLGVGHYASFFDTTASKAVDALVEIREDYVEESPPEVVSLTKNLEAENNKAAIEDEEYTCILSQITDLEVQEEESEKANEFNKDEQIENDSGCKMSEVQRLRLQTSDHYLKMDLHMAKAQHLMTPV</sequence>
<accession>A0A8S0VAS4</accession>
<dbReference type="GO" id="GO:0000122">
    <property type="term" value="P:negative regulation of transcription by RNA polymerase II"/>
    <property type="evidence" value="ECO:0007669"/>
    <property type="project" value="TreeGrafter"/>
</dbReference>
<reference evidence="4 5" key="1">
    <citation type="submission" date="2019-12" db="EMBL/GenBank/DDBJ databases">
        <authorList>
            <person name="Alioto T."/>
            <person name="Alioto T."/>
            <person name="Gomez Garrido J."/>
        </authorList>
    </citation>
    <scope>NUCLEOTIDE SEQUENCE [LARGE SCALE GENOMIC DNA]</scope>
</reference>
<comment type="caution">
    <text evidence="4">The sequence shown here is derived from an EMBL/GenBank/DDBJ whole genome shotgun (WGS) entry which is preliminary data.</text>
</comment>
<dbReference type="InterPro" id="IPR004127">
    <property type="entry name" value="Prefoldin_subunit_alpha"/>
</dbReference>
<dbReference type="GO" id="GO:0003714">
    <property type="term" value="F:transcription corepressor activity"/>
    <property type="evidence" value="ECO:0007669"/>
    <property type="project" value="TreeGrafter"/>
</dbReference>
<gene>
    <name evidence="4" type="ORF">OLEA9_A106237</name>
</gene>
<name>A0A8S0VAS4_OLEEU</name>
<evidence type="ECO:0000313" key="5">
    <source>
        <dbReference type="Proteomes" id="UP000594638"/>
    </source>
</evidence>
<evidence type="ECO:0000256" key="1">
    <source>
        <dbReference type="ARBA" id="ARBA00004123"/>
    </source>
</evidence>
<evidence type="ECO:0000256" key="3">
    <source>
        <dbReference type="ARBA" id="ARBA00038295"/>
    </source>
</evidence>
<comment type="subcellular location">
    <subcellularLocation>
        <location evidence="1">Nucleus</location>
    </subcellularLocation>
</comment>
<dbReference type="PANTHER" id="PTHR15111">
    <property type="entry name" value="RNA POLYMERASE II SUBUNIT 5-MEDIATING PROTEIN NNX3"/>
    <property type="match status" value="1"/>
</dbReference>
<dbReference type="Gramene" id="OE9A106237T1">
    <property type="protein sequence ID" value="OE9A106237C1"/>
    <property type="gene ID" value="OE9A106237"/>
</dbReference>
<dbReference type="SUPFAM" id="SSF46579">
    <property type="entry name" value="Prefoldin"/>
    <property type="match status" value="1"/>
</dbReference>
<protein>
    <submittedName>
        <fullName evidence="4">Uncharacterized protein</fullName>
    </submittedName>
</protein>
<comment type="similarity">
    <text evidence="3">Belongs to the RNA polymerase II subunit 5-mediating protein family.</text>
</comment>